<evidence type="ECO:0000313" key="2">
    <source>
        <dbReference type="EMBL" id="ATQ70844.1"/>
    </source>
</evidence>
<dbReference type="AlphaFoldDB" id="A0A2D2D7B0"/>
<dbReference type="InterPro" id="IPR013216">
    <property type="entry name" value="Methyltransf_11"/>
</dbReference>
<accession>A0A2D2D7B0</accession>
<dbReference type="EMBL" id="CP023739">
    <property type="protein sequence ID" value="ATQ70844.1"/>
    <property type="molecule type" value="Genomic_DNA"/>
</dbReference>
<dbReference type="GO" id="GO:0008757">
    <property type="term" value="F:S-adenosylmethionine-dependent methyltransferase activity"/>
    <property type="evidence" value="ECO:0007669"/>
    <property type="project" value="InterPro"/>
</dbReference>
<keyword evidence="3" id="KW-1185">Reference proteome</keyword>
<reference evidence="3" key="1">
    <citation type="submission" date="2017-10" db="EMBL/GenBank/DDBJ databases">
        <title>Completed PacBio SMRT sequence of Methylosinus trichosporium OB3b reveals presence of a third large plasmid.</title>
        <authorList>
            <person name="Charles T.C."/>
            <person name="Lynch M.D.J."/>
            <person name="Heil J.R."/>
            <person name="Cheng J."/>
        </authorList>
    </citation>
    <scope>NUCLEOTIDE SEQUENCE [LARGE SCALE GENOMIC DNA]</scope>
    <source>
        <strain evidence="3">OB3b</strain>
        <plasmid evidence="3">pob3b2</plasmid>
    </source>
</reference>
<feature type="domain" description="Methyltransferase type 11" evidence="1">
    <location>
        <begin position="60"/>
        <end position="154"/>
    </location>
</feature>
<dbReference type="PANTHER" id="PTHR43591">
    <property type="entry name" value="METHYLTRANSFERASE"/>
    <property type="match status" value="1"/>
</dbReference>
<proteinExistence type="predicted"/>
<dbReference type="CDD" id="cd02440">
    <property type="entry name" value="AdoMet_MTases"/>
    <property type="match status" value="1"/>
</dbReference>
<name>A0A2D2D7B0_METT3</name>
<sequence>MEEAEFIAVSDGEAMHFADARAIPWDTPERAASLNELIHILQYRWFRRALETTGGHGRHLDVACGSGYGAAYLSQSQAIAETVGLDLDEGRLHLCRRTYPSVQFLWGDCERLLDHFAPDSFAFVTSGQTIEHLMDPVAFIDGVRQILQPDGVFLLMSPTHDEGPHALEFRNPFHLVEYSPDTLTPLLEFFFADVRMERRLPARDVFDDLPRYGGGARLPAADAVYCAQPRKALDPAAVAAFRSAFLLDIYARVLGDIQTRLIRERRSRHFLKDSYHLIDFVSGVFPSELEKTWCMPEASFVLRPSSPGRRIQLRLLMPATAEFPMTSVLQWPGGETRLDVADRRLRTAEFGPLTEPTPLRVTTTPPYVASEHGLEDIRTFGCCLVGVAEL</sequence>
<protein>
    <recommendedName>
        <fullName evidence="1">Methyltransferase type 11 domain-containing protein</fullName>
    </recommendedName>
</protein>
<dbReference type="KEGG" id="mtw:CQW49_23065"/>
<evidence type="ECO:0000259" key="1">
    <source>
        <dbReference type="Pfam" id="PF08241"/>
    </source>
</evidence>
<geneLocation type="plasmid" evidence="3">
    <name>pob3b2</name>
</geneLocation>
<dbReference type="SUPFAM" id="SSF53335">
    <property type="entry name" value="S-adenosyl-L-methionine-dependent methyltransferases"/>
    <property type="match status" value="1"/>
</dbReference>
<gene>
    <name evidence="2" type="ORF">CQW49_23065</name>
</gene>
<dbReference type="Pfam" id="PF08241">
    <property type="entry name" value="Methyltransf_11"/>
    <property type="match status" value="1"/>
</dbReference>
<organism evidence="2 3">
    <name type="scientific">Methylosinus trichosporium (strain ATCC 35070 / NCIMB 11131 / UNIQEM 75 / OB3b)</name>
    <dbReference type="NCBI Taxonomy" id="595536"/>
    <lineage>
        <taxon>Bacteria</taxon>
        <taxon>Pseudomonadati</taxon>
        <taxon>Pseudomonadota</taxon>
        <taxon>Alphaproteobacteria</taxon>
        <taxon>Hyphomicrobiales</taxon>
        <taxon>Methylocystaceae</taxon>
        <taxon>Methylosinus</taxon>
    </lineage>
</organism>
<dbReference type="Proteomes" id="UP000230709">
    <property type="component" value="Plasmid pOB3b2"/>
</dbReference>
<keyword evidence="2" id="KW-0614">Plasmid</keyword>
<evidence type="ECO:0000313" key="3">
    <source>
        <dbReference type="Proteomes" id="UP000230709"/>
    </source>
</evidence>
<dbReference type="RefSeq" id="WP_099832060.1">
    <property type="nucleotide sequence ID" value="NZ_CP023739.1"/>
</dbReference>
<dbReference type="Gene3D" id="3.40.50.150">
    <property type="entry name" value="Vaccinia Virus protein VP39"/>
    <property type="match status" value="1"/>
</dbReference>
<dbReference type="InterPro" id="IPR029063">
    <property type="entry name" value="SAM-dependent_MTases_sf"/>
</dbReference>